<evidence type="ECO:0000256" key="1">
    <source>
        <dbReference type="SAM" id="SignalP"/>
    </source>
</evidence>
<protein>
    <submittedName>
        <fullName evidence="3">Peptidase S1 domain-containing protein</fullName>
    </submittedName>
</protein>
<reference evidence="2" key="1">
    <citation type="journal article" date="2013" name="Genetics">
        <title>The draft genome and transcriptome of Panagrellus redivivus are shaped by the harsh demands of a free-living lifestyle.</title>
        <authorList>
            <person name="Srinivasan J."/>
            <person name="Dillman A.R."/>
            <person name="Macchietto M.G."/>
            <person name="Heikkinen L."/>
            <person name="Lakso M."/>
            <person name="Fracchia K.M."/>
            <person name="Antoshechkin I."/>
            <person name="Mortazavi A."/>
            <person name="Wong G."/>
            <person name="Sternberg P.W."/>
        </authorList>
    </citation>
    <scope>NUCLEOTIDE SEQUENCE [LARGE SCALE GENOMIC DNA]</scope>
    <source>
        <strain evidence="2">MT8872</strain>
    </source>
</reference>
<sequence length="225" mass="24691">MLYILVLCVFFAASETSVLSSLGEIGSLEPNDKFRCLVIKLSSKHFLTTQLCAAKIGKNSRLYHPQISSTVITTTKYNEYYTLGGYNNIATVTTSNALANIKNVKILQTVVKPGQYRVLFIGGETVVTVLGDKVCLGKRFASNNYHVVDPKREICAVVQNGMNKLSDHTIASGAVLLSPNNDHFIGLLSLADAFNDGSKQTLLFTRLPAYCNYLSMKTDNTFKCT</sequence>
<proteinExistence type="predicted"/>
<dbReference type="Proteomes" id="UP000492821">
    <property type="component" value="Unassembled WGS sequence"/>
</dbReference>
<reference evidence="3" key="2">
    <citation type="submission" date="2020-10" db="UniProtKB">
        <authorList>
            <consortium name="WormBaseParasite"/>
        </authorList>
    </citation>
    <scope>IDENTIFICATION</scope>
</reference>
<dbReference type="AlphaFoldDB" id="A0A7E4VZ78"/>
<accession>A0A7E4VZ78</accession>
<evidence type="ECO:0000313" key="2">
    <source>
        <dbReference type="Proteomes" id="UP000492821"/>
    </source>
</evidence>
<name>A0A7E4VZ78_PANRE</name>
<organism evidence="2 3">
    <name type="scientific">Panagrellus redivivus</name>
    <name type="common">Microworm</name>
    <dbReference type="NCBI Taxonomy" id="6233"/>
    <lineage>
        <taxon>Eukaryota</taxon>
        <taxon>Metazoa</taxon>
        <taxon>Ecdysozoa</taxon>
        <taxon>Nematoda</taxon>
        <taxon>Chromadorea</taxon>
        <taxon>Rhabditida</taxon>
        <taxon>Tylenchina</taxon>
        <taxon>Panagrolaimomorpha</taxon>
        <taxon>Panagrolaimoidea</taxon>
        <taxon>Panagrolaimidae</taxon>
        <taxon>Panagrellus</taxon>
    </lineage>
</organism>
<dbReference type="WBParaSite" id="Pan_g4530.t1">
    <property type="protein sequence ID" value="Pan_g4530.t1"/>
    <property type="gene ID" value="Pan_g4530"/>
</dbReference>
<feature type="chain" id="PRO_5028841630" evidence="1">
    <location>
        <begin position="17"/>
        <end position="225"/>
    </location>
</feature>
<keyword evidence="1" id="KW-0732">Signal</keyword>
<keyword evidence="2" id="KW-1185">Reference proteome</keyword>
<evidence type="ECO:0000313" key="3">
    <source>
        <dbReference type="WBParaSite" id="Pan_g4530.t1"/>
    </source>
</evidence>
<feature type="signal peptide" evidence="1">
    <location>
        <begin position="1"/>
        <end position="16"/>
    </location>
</feature>